<sequence>MDYAELFNKSANGCGMCNIQLACSPQCSYQPGANTIGIADRICNLPTETQACAMTPEAYDHGKEECSVWPPRYTTSLDFFGLLVPQNIRDQIWDLKPVNCISIETKCYCCCAPYFPNPCDAKCTLDPCSKRKTFTSAQIRALARALFIIK</sequence>
<organism evidence="1 2">
    <name type="scientific">Acrobeloides nanus</name>
    <dbReference type="NCBI Taxonomy" id="290746"/>
    <lineage>
        <taxon>Eukaryota</taxon>
        <taxon>Metazoa</taxon>
        <taxon>Ecdysozoa</taxon>
        <taxon>Nematoda</taxon>
        <taxon>Chromadorea</taxon>
        <taxon>Rhabditida</taxon>
        <taxon>Tylenchina</taxon>
        <taxon>Cephalobomorpha</taxon>
        <taxon>Cephaloboidea</taxon>
        <taxon>Cephalobidae</taxon>
        <taxon>Acrobeloides</taxon>
    </lineage>
</organism>
<reference evidence="2" key="1">
    <citation type="submission" date="2022-11" db="UniProtKB">
        <authorList>
            <consortium name="WormBaseParasite"/>
        </authorList>
    </citation>
    <scope>IDENTIFICATION</scope>
</reference>
<keyword evidence="1" id="KW-1185">Reference proteome</keyword>
<protein>
    <submittedName>
        <fullName evidence="2">Uncharacterized protein</fullName>
    </submittedName>
</protein>
<evidence type="ECO:0000313" key="2">
    <source>
        <dbReference type="WBParaSite" id="ACRNAN_Path_800.g3029.t1"/>
    </source>
</evidence>
<dbReference type="PANTHER" id="PTHR37443">
    <property type="entry name" value="PROTEIN CBG09852-RELATED"/>
    <property type="match status" value="1"/>
</dbReference>
<name>A0A914CD40_9BILA</name>
<dbReference type="PANTHER" id="PTHR37443:SF1">
    <property type="entry name" value="PROTEIN CBG23797"/>
    <property type="match status" value="1"/>
</dbReference>
<dbReference type="Proteomes" id="UP000887540">
    <property type="component" value="Unplaced"/>
</dbReference>
<dbReference type="WBParaSite" id="ACRNAN_Path_800.g3029.t1">
    <property type="protein sequence ID" value="ACRNAN_Path_800.g3029.t1"/>
    <property type="gene ID" value="ACRNAN_Path_800.g3029"/>
</dbReference>
<dbReference type="AlphaFoldDB" id="A0A914CD40"/>
<accession>A0A914CD40</accession>
<dbReference type="InterPro" id="IPR040271">
    <property type="entry name" value="T19C3.2-like"/>
</dbReference>
<proteinExistence type="predicted"/>
<evidence type="ECO:0000313" key="1">
    <source>
        <dbReference type="Proteomes" id="UP000887540"/>
    </source>
</evidence>